<accession>A0A178LFI0</accession>
<dbReference type="EMBL" id="LWCR01000022">
    <property type="protein sequence ID" value="OAN28470.1"/>
    <property type="molecule type" value="Genomic_DNA"/>
</dbReference>
<protein>
    <submittedName>
        <fullName evidence="1">Uncharacterized protein</fullName>
    </submittedName>
</protein>
<gene>
    <name evidence="1" type="ORF">A4V15_20715</name>
</gene>
<organism evidence="1 2">
    <name type="scientific">Pseudomonas oryzihabitans</name>
    <dbReference type="NCBI Taxonomy" id="47885"/>
    <lineage>
        <taxon>Bacteria</taxon>
        <taxon>Pseudomonadati</taxon>
        <taxon>Pseudomonadota</taxon>
        <taxon>Gammaproteobacteria</taxon>
        <taxon>Pseudomonadales</taxon>
        <taxon>Pseudomonadaceae</taxon>
        <taxon>Pseudomonas</taxon>
    </lineage>
</organism>
<sequence>MGAYVVSQSHISAIVMFACVGKPDDATRQILTSQGQQLLDENIRSVQHRYPRETLQAERFELDETVRKPSAVEVLKLMSCLEYQSEQNPDYYTTSAFLTLHGLRLSAMSKLAGYDQAKWDLD</sequence>
<comment type="caution">
    <text evidence="1">The sequence shown here is derived from an EMBL/GenBank/DDBJ whole genome shotgun (WGS) entry which is preliminary data.</text>
</comment>
<proteinExistence type="predicted"/>
<dbReference type="OrthoDB" id="6910161at2"/>
<reference evidence="1 2" key="1">
    <citation type="submission" date="2016-04" db="EMBL/GenBank/DDBJ databases">
        <title>Draft Genome Sequences of Staphylococcus capitis Strain H36, S. capitis Strain H65, S. cohnii Strain H62, S. hominis Strain H69, Mycobacterium iranicum Strain H39, Plantibacter sp. Strain H53, Pseudomonas oryzihabitans Strain H72, and Microbacterium sp. Strain H83, isolated from residential settings.</title>
        <authorList>
            <person name="Lymperopoulou D."/>
            <person name="Adams R.I."/>
            <person name="Lindow S."/>
            <person name="Coil D.A."/>
            <person name="Jospin G."/>
            <person name="Eisen J.A."/>
        </authorList>
    </citation>
    <scope>NUCLEOTIDE SEQUENCE [LARGE SCALE GENOMIC DNA]</scope>
    <source>
        <strain evidence="1 2">H72</strain>
    </source>
</reference>
<evidence type="ECO:0000313" key="2">
    <source>
        <dbReference type="Proteomes" id="UP000078356"/>
    </source>
</evidence>
<dbReference type="AlphaFoldDB" id="A0A178LFI0"/>
<evidence type="ECO:0000313" key="1">
    <source>
        <dbReference type="EMBL" id="OAN28470.1"/>
    </source>
</evidence>
<dbReference type="Proteomes" id="UP000078356">
    <property type="component" value="Unassembled WGS sequence"/>
</dbReference>
<name>A0A178LFI0_9PSED</name>
<dbReference type="RefSeq" id="WP_064308221.1">
    <property type="nucleotide sequence ID" value="NZ_LWCR01000022.1"/>
</dbReference>